<dbReference type="PROSITE" id="PS51318">
    <property type="entry name" value="TAT"/>
    <property type="match status" value="1"/>
</dbReference>
<dbReference type="NCBIfam" id="NF045579">
    <property type="entry name" value="rhamnoside_JR"/>
    <property type="match status" value="1"/>
</dbReference>
<keyword evidence="1" id="KW-0732">Signal</keyword>
<evidence type="ECO:0000256" key="2">
    <source>
        <dbReference type="ARBA" id="ARBA00022801"/>
    </source>
</evidence>
<dbReference type="Proteomes" id="UP001499951">
    <property type="component" value="Unassembled WGS sequence"/>
</dbReference>
<dbReference type="PANTHER" id="PTHR43817">
    <property type="entry name" value="GLYCOSYL HYDROLASE"/>
    <property type="match status" value="1"/>
</dbReference>
<dbReference type="CDD" id="cd03143">
    <property type="entry name" value="A4_beta-galactosidase_middle_domain"/>
    <property type="match status" value="1"/>
</dbReference>
<comment type="caution">
    <text evidence="3">The sequence shown here is derived from an EMBL/GenBank/DDBJ whole genome shotgun (WGS) entry which is preliminary data.</text>
</comment>
<dbReference type="RefSeq" id="WP_166932301.1">
    <property type="nucleotide sequence ID" value="NZ_BAAADD010000002.1"/>
</dbReference>
<accession>A0ABP3P8A7</accession>
<keyword evidence="2" id="KW-0378">Hydrolase</keyword>
<dbReference type="InterPro" id="IPR008979">
    <property type="entry name" value="Galactose-bd-like_sf"/>
</dbReference>
<reference evidence="4" key="1">
    <citation type="journal article" date="2019" name="Int. J. Syst. Evol. Microbiol.">
        <title>The Global Catalogue of Microorganisms (GCM) 10K type strain sequencing project: providing services to taxonomists for standard genome sequencing and annotation.</title>
        <authorList>
            <consortium name="The Broad Institute Genomics Platform"/>
            <consortium name="The Broad Institute Genome Sequencing Center for Infectious Disease"/>
            <person name="Wu L."/>
            <person name="Ma J."/>
        </authorList>
    </citation>
    <scope>NUCLEOTIDE SEQUENCE [LARGE SCALE GENOMIC DNA]</scope>
    <source>
        <strain evidence="4">JCM 15089</strain>
    </source>
</reference>
<dbReference type="SUPFAM" id="SSF49785">
    <property type="entry name" value="Galactose-binding domain-like"/>
    <property type="match status" value="2"/>
</dbReference>
<protein>
    <submittedName>
        <fullName evidence="3">Uncharacterized protein</fullName>
    </submittedName>
</protein>
<dbReference type="PANTHER" id="PTHR43817:SF1">
    <property type="entry name" value="HYDROLASE, FAMILY 43, PUTATIVE (AFU_ORTHOLOGUE AFUA_3G01660)-RELATED"/>
    <property type="match status" value="1"/>
</dbReference>
<dbReference type="Gene3D" id="2.60.120.260">
    <property type="entry name" value="Galactose-binding domain-like"/>
    <property type="match status" value="2"/>
</dbReference>
<gene>
    <name evidence="3" type="ORF">GCM10008942_08370</name>
</gene>
<evidence type="ECO:0000313" key="4">
    <source>
        <dbReference type="Proteomes" id="UP001499951"/>
    </source>
</evidence>
<dbReference type="EMBL" id="BAAADD010000002">
    <property type="protein sequence ID" value="GAA0562272.1"/>
    <property type="molecule type" value="Genomic_DNA"/>
</dbReference>
<evidence type="ECO:0000313" key="3">
    <source>
        <dbReference type="EMBL" id="GAA0562272.1"/>
    </source>
</evidence>
<keyword evidence="4" id="KW-1185">Reference proteome</keyword>
<sequence>MATDTTIPRRDFIKAGLYGASGLAIAQGERAEAAIAPRDGLAEGFARPPAAAKPHTLWHWMDGNVSKAGITADLEAMQCIGLGGAMIFSIGYDLPAGPVRYASPEWRGMIRHAAAEAQRLGLELGLHNCSGWSSTGGPWITPDLAMQTVVWNETRVSGAKRLEQALLQPAAGKYAAYYRDIAVIAVPTPRAERVALEDVKVQIFTSLPGDAPRPFGGRATALKIAFPTPSGTPQYITLRFDRPYTAQALSLASVAGHGAVTCTVEVSDNGRDYRPAARLVLPRRGMPNINFPEVTARYFRLAFTGEVLDSIPFEVSGLDLLNGYRLPGWAAKAGFALADRFTPEWNAPCPPELRYRRQDIVDLSAHMDADGTLRWDVPAGEWTILRFGYAPTGAINVHADAGGTGLEVDKMNPKALDAHFDGLLDAVLKELGPLTGQSLCSIMVDSYEVGAQNWTGGFRSEFRQRRGYDIIPFLPVLTGRIIDTPETTERVLWDLRRVIADLFTEHYYGRFRARCHENGLTFAAEPYIGPFSPIDGGQTCDLPIAEFWTGKLFPENKSVGRRVISSAHLNSQPVVGAEAFTSRYDIDRFSLDPAALKADGDAQFCEGITRFIVHRFAHQPWLDKAPGMTMGPYGLHFDRTQTWWEPGRAWIDYLTRSQYLLQAGKPVADVLCFDGEDCQALSRWGDGNLPALPSGYDFDFVNTTHLMTAKVENGEIILANGVHYRVLALPDARYVTRAVAQKIAELVKAGATVSGPPPLRSPSYSDDAGADEEIARIVADIWGACDGKTVTQNRYGKGTVYWGLALSGVLSATGVVPDFAAEGTAEVLFKHRSLPDAEIYFVSNQSQQSISATCRFRVHRKAPEIWNPETGHSEPAALYRQTEHGTELPLTLDPSGSLFVIFRRNGRDDHALAISGDFASGHLMWTAKQFVLEASQPGRYAITTAKGRTLQAAVAAPPPPLDISNGWRVAFPTGTGAPKELVLDRLASLSHHPEAGVRYFSGTATYTKTIDVPAAMLRVSHEIYLDLGAVKNLVRVRINGVDLGILWKPPFRCAVKAALRPGKNRIVLEVTNMWGNRLIGDEQLPDDCAWVSVPDRGARIKEWPRWLLDNTARPSSRIGFIVWKFYGKDDALPESGLIGPVRLETTQEVLLHP</sequence>
<dbReference type="InterPro" id="IPR006311">
    <property type="entry name" value="TAT_signal"/>
</dbReference>
<name>A0ABP3P8A7_9PROT</name>
<proteinExistence type="predicted"/>
<dbReference type="Pfam" id="PF17132">
    <property type="entry name" value="Glyco_hydro_106"/>
    <property type="match status" value="1"/>
</dbReference>
<organism evidence="3 4">
    <name type="scientific">Rhizomicrobium electricum</name>
    <dbReference type="NCBI Taxonomy" id="480070"/>
    <lineage>
        <taxon>Bacteria</taxon>
        <taxon>Pseudomonadati</taxon>
        <taxon>Pseudomonadota</taxon>
        <taxon>Alphaproteobacteria</taxon>
        <taxon>Micropepsales</taxon>
        <taxon>Micropepsaceae</taxon>
        <taxon>Rhizomicrobium</taxon>
    </lineage>
</organism>
<evidence type="ECO:0000256" key="1">
    <source>
        <dbReference type="ARBA" id="ARBA00022729"/>
    </source>
</evidence>